<evidence type="ECO:0000256" key="2">
    <source>
        <dbReference type="ARBA" id="ARBA00007863"/>
    </source>
</evidence>
<keyword evidence="10" id="KW-1185">Reference proteome</keyword>
<keyword evidence="4 8" id="KW-0812">Transmembrane</keyword>
<dbReference type="PANTHER" id="PTHR14233">
    <property type="entry name" value="DUF914-RELATED"/>
    <property type="match status" value="1"/>
</dbReference>
<feature type="transmembrane region" description="Helical" evidence="8">
    <location>
        <begin position="86"/>
        <end position="104"/>
    </location>
</feature>
<keyword evidence="5 8" id="KW-1133">Transmembrane helix</keyword>
<dbReference type="InterPro" id="IPR052221">
    <property type="entry name" value="SLC35F_Transporter"/>
</dbReference>
<evidence type="ECO:0000256" key="4">
    <source>
        <dbReference type="ARBA" id="ARBA00022692"/>
    </source>
</evidence>
<dbReference type="EMBL" id="UZAJ01007299">
    <property type="protein sequence ID" value="VDO49649.1"/>
    <property type="molecule type" value="Genomic_DNA"/>
</dbReference>
<keyword evidence="3" id="KW-0813">Transport</keyword>
<dbReference type="STRING" id="387005.A0A183HI52"/>
<comment type="function">
    <text evidence="7">Putative solute transporter.</text>
</comment>
<evidence type="ECO:0000256" key="8">
    <source>
        <dbReference type="SAM" id="Phobius"/>
    </source>
</evidence>
<accession>A0A183HI52</accession>
<reference evidence="11" key="1">
    <citation type="submission" date="2016-06" db="UniProtKB">
        <authorList>
            <consortium name="WormBaseParasite"/>
        </authorList>
    </citation>
    <scope>IDENTIFICATION</scope>
</reference>
<dbReference type="WBParaSite" id="OFLC_0000716301-mRNA-1">
    <property type="protein sequence ID" value="OFLC_0000716301-mRNA-1"/>
    <property type="gene ID" value="OFLC_0000716301"/>
</dbReference>
<feature type="transmembrane region" description="Helical" evidence="8">
    <location>
        <begin position="27"/>
        <end position="46"/>
    </location>
</feature>
<dbReference type="GO" id="GO:0022857">
    <property type="term" value="F:transmembrane transporter activity"/>
    <property type="evidence" value="ECO:0007669"/>
    <property type="project" value="InterPro"/>
</dbReference>
<dbReference type="InterPro" id="IPR009262">
    <property type="entry name" value="SLC35_F1/F2/F6"/>
</dbReference>
<reference evidence="9 10" key="2">
    <citation type="submission" date="2018-11" db="EMBL/GenBank/DDBJ databases">
        <authorList>
            <consortium name="Pathogen Informatics"/>
        </authorList>
    </citation>
    <scope>NUCLEOTIDE SEQUENCE [LARGE SCALE GENOMIC DNA]</scope>
</reference>
<dbReference type="Pfam" id="PF06027">
    <property type="entry name" value="SLC35F"/>
    <property type="match status" value="1"/>
</dbReference>
<name>A0A183HI52_9BILA</name>
<evidence type="ECO:0000313" key="9">
    <source>
        <dbReference type="EMBL" id="VDO49649.1"/>
    </source>
</evidence>
<comment type="subcellular location">
    <subcellularLocation>
        <location evidence="1">Membrane</location>
        <topology evidence="1">Multi-pass membrane protein</topology>
    </subcellularLocation>
</comment>
<evidence type="ECO:0000256" key="7">
    <source>
        <dbReference type="ARBA" id="ARBA00037727"/>
    </source>
</evidence>
<evidence type="ECO:0000256" key="6">
    <source>
        <dbReference type="ARBA" id="ARBA00023136"/>
    </source>
</evidence>
<dbReference type="PANTHER" id="PTHR14233:SF4">
    <property type="entry name" value="SOLUTE CARRIER FAMILY 35 MEMBER F2"/>
    <property type="match status" value="1"/>
</dbReference>
<gene>
    <name evidence="9" type="ORF">OFLC_LOCUS7165</name>
</gene>
<comment type="similarity">
    <text evidence="2">Belongs to the SLC35F solute transporter family.</text>
</comment>
<evidence type="ECO:0000256" key="1">
    <source>
        <dbReference type="ARBA" id="ARBA00004141"/>
    </source>
</evidence>
<protein>
    <submittedName>
        <fullName evidence="11">EamA domain-containing protein</fullName>
    </submittedName>
</protein>
<dbReference type="AlphaFoldDB" id="A0A183HI52"/>
<sequence>MVGLFGSIISGIQLAALEHHELASVNWSGTIVVFYLIFIASMFLFYSMVSVVVKKSSALMFNLSILTADFYTLVFGLFMFKYEFHALYFVSFALVMIGSLIYSIRETERRDPDEPHNICCLICHCCTDDDNGTDDDNQSLSIPQQYFAQTSSVRIGSGIGTANNTAMYGATAYPKTTNMKHCPVHGRQVPFLQQQQQQQQPIDTLETYT</sequence>
<evidence type="ECO:0000256" key="5">
    <source>
        <dbReference type="ARBA" id="ARBA00022989"/>
    </source>
</evidence>
<evidence type="ECO:0000313" key="11">
    <source>
        <dbReference type="WBParaSite" id="OFLC_0000716301-mRNA-1"/>
    </source>
</evidence>
<organism evidence="11">
    <name type="scientific">Onchocerca flexuosa</name>
    <dbReference type="NCBI Taxonomy" id="387005"/>
    <lineage>
        <taxon>Eukaryota</taxon>
        <taxon>Metazoa</taxon>
        <taxon>Ecdysozoa</taxon>
        <taxon>Nematoda</taxon>
        <taxon>Chromadorea</taxon>
        <taxon>Rhabditida</taxon>
        <taxon>Spirurina</taxon>
        <taxon>Spiruromorpha</taxon>
        <taxon>Filarioidea</taxon>
        <taxon>Onchocercidae</taxon>
        <taxon>Onchocerca</taxon>
    </lineage>
</organism>
<evidence type="ECO:0000313" key="10">
    <source>
        <dbReference type="Proteomes" id="UP000267606"/>
    </source>
</evidence>
<feature type="transmembrane region" description="Helical" evidence="8">
    <location>
        <begin position="58"/>
        <end position="80"/>
    </location>
</feature>
<keyword evidence="6 8" id="KW-0472">Membrane</keyword>
<evidence type="ECO:0000256" key="3">
    <source>
        <dbReference type="ARBA" id="ARBA00022448"/>
    </source>
</evidence>
<dbReference type="Proteomes" id="UP000267606">
    <property type="component" value="Unassembled WGS sequence"/>
</dbReference>
<proteinExistence type="inferred from homology"/>
<dbReference type="GO" id="GO:0016020">
    <property type="term" value="C:membrane"/>
    <property type="evidence" value="ECO:0007669"/>
    <property type="project" value="UniProtKB-SubCell"/>
</dbReference>